<evidence type="ECO:0000313" key="5">
    <source>
        <dbReference type="Proteomes" id="UP000175706"/>
    </source>
</evidence>
<reference evidence="4 5" key="1">
    <citation type="submission" date="2016-05" db="EMBL/GenBank/DDBJ databases">
        <title>Bacillus thuringiensis and Bacillus weihenstephanensis as novel biocontrol agents of wilt causing Verticillium species.</title>
        <authorList>
            <person name="Hollensteiner J."/>
            <person name="Wemheuer F."/>
            <person name="Harting R."/>
            <person name="Kolarzyk A."/>
            <person name="Diaz-Valerio S."/>
            <person name="Poehlein A."/>
            <person name="Brzuszkiewicz E."/>
            <person name="Nesemann K."/>
            <person name="Braus-Stromeyer S."/>
            <person name="Braus G."/>
            <person name="Daniel R."/>
            <person name="Liesegang H."/>
        </authorList>
    </citation>
    <scope>NUCLEOTIDE SEQUENCE [LARGE SCALE GENOMIC DNA]</scope>
    <source>
        <strain evidence="4 5">GOE8</strain>
    </source>
</reference>
<evidence type="ECO:0000259" key="3">
    <source>
        <dbReference type="PROSITE" id="PS50991"/>
    </source>
</evidence>
<comment type="caution">
    <text evidence="4">The sequence shown here is derived from an EMBL/GenBank/DDBJ whole genome shotgun (WGS) entry which is preliminary data.</text>
</comment>
<feature type="domain" description="Pyruvate carboxyltransferase" evidence="3">
    <location>
        <begin position="5"/>
        <end position="256"/>
    </location>
</feature>
<dbReference type="PROSITE" id="PS50991">
    <property type="entry name" value="PYR_CT"/>
    <property type="match status" value="1"/>
</dbReference>
<dbReference type="PROSITE" id="PS00815">
    <property type="entry name" value="AIPM_HOMOCIT_SYNTH_1"/>
    <property type="match status" value="1"/>
</dbReference>
<gene>
    <name evidence="4" type="ORF">BWGOE8_31300</name>
</gene>
<dbReference type="GO" id="GO:0019752">
    <property type="term" value="P:carboxylic acid metabolic process"/>
    <property type="evidence" value="ECO:0007669"/>
    <property type="project" value="InterPro"/>
</dbReference>
<accession>A0A1E8B5Y5</accession>
<keyword evidence="1 2" id="KW-0808">Transferase</keyword>
<dbReference type="Gene3D" id="3.20.20.70">
    <property type="entry name" value="Aldolase class I"/>
    <property type="match status" value="1"/>
</dbReference>
<dbReference type="RefSeq" id="WP_070143920.1">
    <property type="nucleotide sequence ID" value="NZ_LXLT01000041.1"/>
</dbReference>
<dbReference type="PATRIC" id="fig|86662.25.peg.3194"/>
<comment type="similarity">
    <text evidence="2">Belongs to the alpha-IPM synthase/homocitrate synthase family.</text>
</comment>
<evidence type="ECO:0000256" key="1">
    <source>
        <dbReference type="ARBA" id="ARBA00022679"/>
    </source>
</evidence>
<dbReference type="Pfam" id="PF00682">
    <property type="entry name" value="HMGL-like"/>
    <property type="match status" value="1"/>
</dbReference>
<organism evidence="4 5">
    <name type="scientific">Bacillus mycoides</name>
    <dbReference type="NCBI Taxonomy" id="1405"/>
    <lineage>
        <taxon>Bacteria</taxon>
        <taxon>Bacillati</taxon>
        <taxon>Bacillota</taxon>
        <taxon>Bacilli</taxon>
        <taxon>Bacillales</taxon>
        <taxon>Bacillaceae</taxon>
        <taxon>Bacillus</taxon>
        <taxon>Bacillus cereus group</taxon>
    </lineage>
</organism>
<evidence type="ECO:0000256" key="2">
    <source>
        <dbReference type="RuleBase" id="RU003523"/>
    </source>
</evidence>
<dbReference type="Gene3D" id="4.10.430.20">
    <property type="match status" value="1"/>
</dbReference>
<evidence type="ECO:0000313" key="4">
    <source>
        <dbReference type="EMBL" id="OFD77548.1"/>
    </source>
</evidence>
<dbReference type="InterPro" id="IPR013785">
    <property type="entry name" value="Aldolase_TIM"/>
</dbReference>
<dbReference type="SUPFAM" id="SSF51569">
    <property type="entry name" value="Aldolase"/>
    <property type="match status" value="1"/>
</dbReference>
<dbReference type="PROSITE" id="PS00816">
    <property type="entry name" value="AIPM_HOMOCIT_SYNTH_2"/>
    <property type="match status" value="1"/>
</dbReference>
<dbReference type="EMBL" id="LXLT01000041">
    <property type="protein sequence ID" value="OFD77548.1"/>
    <property type="molecule type" value="Genomic_DNA"/>
</dbReference>
<dbReference type="PANTHER" id="PTHR42880">
    <property type="entry name" value="HOMOCITRATE SYNTHASE"/>
    <property type="match status" value="1"/>
</dbReference>
<dbReference type="Pfam" id="PF22617">
    <property type="entry name" value="HCS_D2"/>
    <property type="match status" value="1"/>
</dbReference>
<dbReference type="AlphaFoldDB" id="A0A1E8B5Y5"/>
<dbReference type="GO" id="GO:0046912">
    <property type="term" value="F:acyltransferase activity, acyl groups converted into alkyl on transfer"/>
    <property type="evidence" value="ECO:0007669"/>
    <property type="project" value="InterPro"/>
</dbReference>
<name>A0A1E8B5Y5_BACMY</name>
<dbReference type="InterPro" id="IPR054691">
    <property type="entry name" value="LeuA/HCS_post-cat"/>
</dbReference>
<protein>
    <submittedName>
        <fullName evidence="4">Trans-homoaconitate synthase</fullName>
    </submittedName>
</protein>
<dbReference type="InterPro" id="IPR002034">
    <property type="entry name" value="AIPM/Hcit_synth_CS"/>
</dbReference>
<proteinExistence type="inferred from homology"/>
<dbReference type="PANTHER" id="PTHR42880:SF1">
    <property type="entry name" value="ISOPROPYLMALATE_HOMOCITRATE_CITRAMALATE SYNTHASE FAMILY PROTEIN"/>
    <property type="match status" value="1"/>
</dbReference>
<sequence length="472" mass="52972">MKKGLTILDATLREGEQQCGIRFSKEDKITLLHMLEDFGVSLIEVGHPGISEEEEEICREVAASAKHAEILMHARAKKEEVHAAYRAGADWIGIWASINSISLQTKYTNRSKEYVINQVKHAIEEAKSLGMKIRFTIEDASRTEWEDIAYIGQIAHIAGADRISLADTVGIWEPGQCATIVKKSVETFPCEIEVHLHNDLGLAMANALAAIDSGASVIDATLCGIGERAGIVDLLNLSVFLSQKRNLQCFKLQMIPELTQSLQLATGCQVDHWRPIIGKNIFTHTASYHIKAVQQNYSAYEGIQPEMIGRVRNIQQKRIERKGPRLSRSLRVSKPFVKGASELLYHRDGPGERWVQMDYRTDERASFYVIQRVFYDAHMDENLEGHVDTHAHHCDSAFIFWGNRIDGTGLLCEVEIEGELQIIESPASVFIPSGLKHRYKYLSGTGTYTNIVLAPNYNSSLLEENSSKVFVY</sequence>
<dbReference type="InterPro" id="IPR000891">
    <property type="entry name" value="PYR_CT"/>
</dbReference>
<dbReference type="Proteomes" id="UP000175706">
    <property type="component" value="Unassembled WGS sequence"/>
</dbReference>